<dbReference type="Proteomes" id="UP000825078">
    <property type="component" value="Chromosome"/>
</dbReference>
<evidence type="ECO:0000256" key="7">
    <source>
        <dbReference type="ARBA" id="ARBA00023065"/>
    </source>
</evidence>
<feature type="signal peptide" evidence="11">
    <location>
        <begin position="1"/>
        <end position="23"/>
    </location>
</feature>
<evidence type="ECO:0000313" key="13">
    <source>
        <dbReference type="EMBL" id="BCV46169.1"/>
    </source>
</evidence>
<reference evidence="14 15" key="1">
    <citation type="submission" date="2018-06" db="EMBL/GenBank/DDBJ databases">
        <authorList>
            <consortium name="Pathogen Informatics"/>
            <person name="Doyle S."/>
        </authorList>
    </citation>
    <scope>NUCLEOTIDE SEQUENCE [LARGE SCALE GENOMIC DNA]</scope>
    <source>
        <strain evidence="14 15">NCTC10738</strain>
    </source>
</reference>
<evidence type="ECO:0000256" key="11">
    <source>
        <dbReference type="SAM" id="SignalP"/>
    </source>
</evidence>
<dbReference type="InterPro" id="IPR002299">
    <property type="entry name" value="Porin_Neis"/>
</dbReference>
<comment type="subunit">
    <text evidence="2">Homotrimer.</text>
</comment>
<dbReference type="EMBL" id="UGYO01000001">
    <property type="protein sequence ID" value="SUI80631.1"/>
    <property type="molecule type" value="Genomic_DNA"/>
</dbReference>
<evidence type="ECO:0000256" key="9">
    <source>
        <dbReference type="ARBA" id="ARBA00023136"/>
    </source>
</evidence>
<dbReference type="GO" id="GO:0006811">
    <property type="term" value="P:monoatomic ion transport"/>
    <property type="evidence" value="ECO:0007669"/>
    <property type="project" value="UniProtKB-KW"/>
</dbReference>
<organism evidence="14 15">
    <name type="scientific">Shewanella algae</name>
    <dbReference type="NCBI Taxonomy" id="38313"/>
    <lineage>
        <taxon>Bacteria</taxon>
        <taxon>Pseudomonadati</taxon>
        <taxon>Pseudomonadota</taxon>
        <taxon>Gammaproteobacteria</taxon>
        <taxon>Alteromonadales</taxon>
        <taxon>Shewanellaceae</taxon>
        <taxon>Shewanella</taxon>
    </lineage>
</organism>
<dbReference type="PANTHER" id="PTHR34501:SF9">
    <property type="entry name" value="MAJOR OUTER MEMBRANE PROTEIN P.IA"/>
    <property type="match status" value="1"/>
</dbReference>
<dbReference type="AlphaFoldDB" id="A0A380AH77"/>
<feature type="domain" description="Porin" evidence="12">
    <location>
        <begin position="19"/>
        <end position="314"/>
    </location>
</feature>
<evidence type="ECO:0000256" key="10">
    <source>
        <dbReference type="ARBA" id="ARBA00023237"/>
    </source>
</evidence>
<dbReference type="CDD" id="cd00342">
    <property type="entry name" value="gram_neg_porins"/>
    <property type="match status" value="1"/>
</dbReference>
<proteinExistence type="predicted"/>
<evidence type="ECO:0000256" key="1">
    <source>
        <dbReference type="ARBA" id="ARBA00004571"/>
    </source>
</evidence>
<evidence type="ECO:0000256" key="8">
    <source>
        <dbReference type="ARBA" id="ARBA00023114"/>
    </source>
</evidence>
<reference evidence="13" key="2">
    <citation type="submission" date="2021-05" db="EMBL/GenBank/DDBJ databases">
        <title>Molecular characterization for Shewanella algae harboring chromosomal blaOXA-55-like strains isolated from clinical and environment sample.</title>
        <authorList>
            <person name="Ohama Y."/>
            <person name="Aoki K."/>
            <person name="Harada S."/>
            <person name="Moriya K."/>
            <person name="Ishii Y."/>
            <person name="Tateda K."/>
        </authorList>
    </citation>
    <scope>NUCLEOTIDE SEQUENCE</scope>
    <source>
        <strain evidence="13">TUM17379</strain>
    </source>
</reference>
<dbReference type="Proteomes" id="UP000254069">
    <property type="component" value="Unassembled WGS sequence"/>
</dbReference>
<keyword evidence="9" id="KW-0472">Membrane</keyword>
<evidence type="ECO:0000256" key="2">
    <source>
        <dbReference type="ARBA" id="ARBA00011233"/>
    </source>
</evidence>
<keyword evidence="7" id="KW-0406">Ion transport</keyword>
<keyword evidence="8" id="KW-0626">Porin</keyword>
<dbReference type="Pfam" id="PF13609">
    <property type="entry name" value="Porin_4"/>
    <property type="match status" value="1"/>
</dbReference>
<dbReference type="GO" id="GO:0015288">
    <property type="term" value="F:porin activity"/>
    <property type="evidence" value="ECO:0007669"/>
    <property type="project" value="UniProtKB-KW"/>
</dbReference>
<protein>
    <submittedName>
        <fullName evidence="14">Porin</fullName>
    </submittedName>
</protein>
<keyword evidence="15" id="KW-1185">Reference proteome</keyword>
<evidence type="ECO:0000313" key="15">
    <source>
        <dbReference type="Proteomes" id="UP000254069"/>
    </source>
</evidence>
<name>A0A380AH77_9GAMM</name>
<sequence length="338" mass="37001">MMNLRKTIVAGITCSLLPLVSQAAPDFYGRAWLGLSHSDSGLLSDRKENGAYLENYASFIGVKGKEKLNDNINIVYVMEFGNNGGYFDTSSLFKSRNTYLGIESQLGTLVFGRNDTVFKKTEGKVDLFNITSSDMAKIIAGNDRLGDSATYYSPKWYGVQLGVSYQFADNLPEQNGSNGNYALSLTAGDAKLKQQAWYLALAYADSLNALDAVRAVAGARLAGAKLGFMYQHSESQKYQNLSGNSLLASMEIPWQQYSFKAQYLYDNSGNGKVVSSLADKASVTEASSWQASLGLDYRASKSTTFSLITTYLDGDFTDAGGYTEYDDKLVTLAMKHMF</sequence>
<dbReference type="InterPro" id="IPR033900">
    <property type="entry name" value="Gram_neg_porin_domain"/>
</dbReference>
<dbReference type="PRINTS" id="PR00184">
    <property type="entry name" value="NEISSPPORIN"/>
</dbReference>
<evidence type="ECO:0000256" key="5">
    <source>
        <dbReference type="ARBA" id="ARBA00022692"/>
    </source>
</evidence>
<gene>
    <name evidence="14" type="primary">porB_1</name>
    <name evidence="13" type="synonym">omp35_2</name>
    <name evidence="14" type="ORF">NCTC10738_02804</name>
    <name evidence="13" type="ORF">TUM17379_31870</name>
</gene>
<dbReference type="InterPro" id="IPR050298">
    <property type="entry name" value="Gram-neg_bact_OMP"/>
</dbReference>
<evidence type="ECO:0000259" key="12">
    <source>
        <dbReference type="Pfam" id="PF13609"/>
    </source>
</evidence>
<dbReference type="RefSeq" id="WP_243880399.1">
    <property type="nucleotide sequence ID" value="NZ_AP024613.1"/>
</dbReference>
<keyword evidence="4" id="KW-1134">Transmembrane beta strand</keyword>
<comment type="subcellular location">
    <subcellularLocation>
        <location evidence="1">Cell outer membrane</location>
        <topology evidence="1">Multi-pass membrane protein</topology>
    </subcellularLocation>
</comment>
<feature type="chain" id="PRO_5016606856" evidence="11">
    <location>
        <begin position="24"/>
        <end position="338"/>
    </location>
</feature>
<dbReference type="InterPro" id="IPR023614">
    <property type="entry name" value="Porin_dom_sf"/>
</dbReference>
<dbReference type="SUPFAM" id="SSF56935">
    <property type="entry name" value="Porins"/>
    <property type="match status" value="1"/>
</dbReference>
<dbReference type="GO" id="GO:0046930">
    <property type="term" value="C:pore complex"/>
    <property type="evidence" value="ECO:0007669"/>
    <property type="project" value="UniProtKB-KW"/>
</dbReference>
<keyword evidence="6 11" id="KW-0732">Signal</keyword>
<keyword evidence="10" id="KW-0998">Cell outer membrane</keyword>
<evidence type="ECO:0000313" key="14">
    <source>
        <dbReference type="EMBL" id="SUI80631.1"/>
    </source>
</evidence>
<accession>A0A380AH77</accession>
<evidence type="ECO:0000256" key="4">
    <source>
        <dbReference type="ARBA" id="ARBA00022452"/>
    </source>
</evidence>
<evidence type="ECO:0000256" key="6">
    <source>
        <dbReference type="ARBA" id="ARBA00022729"/>
    </source>
</evidence>
<dbReference type="GO" id="GO:0009279">
    <property type="term" value="C:cell outer membrane"/>
    <property type="evidence" value="ECO:0007669"/>
    <property type="project" value="UniProtKB-SubCell"/>
</dbReference>
<dbReference type="EMBL" id="AP024613">
    <property type="protein sequence ID" value="BCV46169.1"/>
    <property type="molecule type" value="Genomic_DNA"/>
</dbReference>
<dbReference type="Gene3D" id="2.40.160.10">
    <property type="entry name" value="Porin"/>
    <property type="match status" value="1"/>
</dbReference>
<keyword evidence="3" id="KW-0813">Transport</keyword>
<evidence type="ECO:0000256" key="3">
    <source>
        <dbReference type="ARBA" id="ARBA00022448"/>
    </source>
</evidence>
<keyword evidence="5" id="KW-0812">Transmembrane</keyword>
<dbReference type="PANTHER" id="PTHR34501">
    <property type="entry name" value="PROTEIN YDDL-RELATED"/>
    <property type="match status" value="1"/>
</dbReference>